<dbReference type="Gene3D" id="1.10.3720.10">
    <property type="entry name" value="MetI-like"/>
    <property type="match status" value="1"/>
</dbReference>
<accession>A0A1Y0ICC9</accession>
<dbReference type="CDD" id="cd06261">
    <property type="entry name" value="TM_PBP2"/>
    <property type="match status" value="1"/>
</dbReference>
<dbReference type="PANTHER" id="PTHR43848:SF5">
    <property type="entry name" value="SPERMIDINE_PUTRESCINE TRANSPORT SYSTEM PERMEASE PROTEIN POTC"/>
    <property type="match status" value="1"/>
</dbReference>
<dbReference type="GO" id="GO:0005886">
    <property type="term" value="C:plasma membrane"/>
    <property type="evidence" value="ECO:0007669"/>
    <property type="project" value="UniProtKB-SubCell"/>
</dbReference>
<evidence type="ECO:0000313" key="13">
    <source>
        <dbReference type="EMBL" id="ARU58188.1"/>
    </source>
</evidence>
<evidence type="ECO:0000256" key="8">
    <source>
        <dbReference type="ARBA" id="ARBA00023136"/>
    </source>
</evidence>
<dbReference type="OrthoDB" id="9782004at2"/>
<comment type="similarity">
    <text evidence="2">Belongs to the binding-protein-dependent transport system permease family. CysTW subfamily.</text>
</comment>
<dbReference type="PANTHER" id="PTHR43848">
    <property type="entry name" value="PUTRESCINE TRANSPORT SYSTEM PERMEASE PROTEIN POTI"/>
    <property type="match status" value="1"/>
</dbReference>
<name>A0A1Y0ICC9_9GAMM</name>
<evidence type="ECO:0000256" key="4">
    <source>
        <dbReference type="ARBA" id="ARBA00022475"/>
    </source>
</evidence>
<evidence type="ECO:0000256" key="3">
    <source>
        <dbReference type="ARBA" id="ARBA00022448"/>
    </source>
</evidence>
<keyword evidence="8 11" id="KW-0472">Membrane</keyword>
<keyword evidence="7 11" id="KW-1133">Transmembrane helix</keyword>
<evidence type="ECO:0000259" key="12">
    <source>
        <dbReference type="PROSITE" id="PS50928"/>
    </source>
</evidence>
<sequence>MKIFKISLVVLIFVYLYLPMAVLVTNSFNKSKYGHEWKGFSTKWYEKLWDNDALMQAFSNSLTIAVLAATLATVLGTLIAQGLYRYRFPLKKLSSGMLFVLMLSPDIVLAITFLVIFIAIGIQLGFWSLLISHITFCLPFVVITVYAQLKDFDRNILEAAQDLGATEWQTFYKIMLPTLFPAILSGWLLSFTLSLDDVIISSFVTGPGFEILPVRVFSMVKVGVSPEVNALATILLAISLILVALITLILKRKRLA</sequence>
<keyword evidence="3 11" id="KW-0813">Transport</keyword>
<gene>
    <name evidence="13" type="ORF">OLMES_4172</name>
</gene>
<dbReference type="NCBIfam" id="NF007047">
    <property type="entry name" value="PRK09500.1"/>
    <property type="match status" value="1"/>
</dbReference>
<evidence type="ECO:0000256" key="5">
    <source>
        <dbReference type="ARBA" id="ARBA00022519"/>
    </source>
</evidence>
<evidence type="ECO:0000256" key="6">
    <source>
        <dbReference type="ARBA" id="ARBA00022692"/>
    </source>
</evidence>
<feature type="transmembrane region" description="Helical" evidence="11">
    <location>
        <begin position="96"/>
        <end position="120"/>
    </location>
</feature>
<keyword evidence="5" id="KW-0997">Cell inner membrane</keyword>
<dbReference type="Proteomes" id="UP000196027">
    <property type="component" value="Chromosome"/>
</dbReference>
<feature type="transmembrane region" description="Helical" evidence="11">
    <location>
        <begin position="228"/>
        <end position="250"/>
    </location>
</feature>
<keyword evidence="14" id="KW-1185">Reference proteome</keyword>
<dbReference type="InterPro" id="IPR000515">
    <property type="entry name" value="MetI-like"/>
</dbReference>
<dbReference type="RefSeq" id="WP_087462993.1">
    <property type="nucleotide sequence ID" value="NZ_CP021425.1"/>
</dbReference>
<feature type="transmembrane region" description="Helical" evidence="11">
    <location>
        <begin position="62"/>
        <end position="84"/>
    </location>
</feature>
<dbReference type="EMBL" id="CP021425">
    <property type="protein sequence ID" value="ARU58188.1"/>
    <property type="molecule type" value="Genomic_DNA"/>
</dbReference>
<dbReference type="InterPro" id="IPR035906">
    <property type="entry name" value="MetI-like_sf"/>
</dbReference>
<dbReference type="InterPro" id="IPR051789">
    <property type="entry name" value="Bact_Polyamine_Transport"/>
</dbReference>
<keyword evidence="6 11" id="KW-0812">Transmembrane</keyword>
<dbReference type="AlphaFoldDB" id="A0A1Y0ICC9"/>
<evidence type="ECO:0000256" key="7">
    <source>
        <dbReference type="ARBA" id="ARBA00022989"/>
    </source>
</evidence>
<dbReference type="KEGG" id="ome:OLMES_4172"/>
<protein>
    <recommendedName>
        <fullName evidence="10">Spermidine/putrescine transport system permease protein PotC</fullName>
    </recommendedName>
</protein>
<feature type="transmembrane region" description="Helical" evidence="11">
    <location>
        <begin position="7"/>
        <end position="28"/>
    </location>
</feature>
<dbReference type="SUPFAM" id="SSF161098">
    <property type="entry name" value="MetI-like"/>
    <property type="match status" value="1"/>
</dbReference>
<comment type="subcellular location">
    <subcellularLocation>
        <location evidence="1">Cell inner membrane</location>
        <topology evidence="1">Multi-pass membrane protein</topology>
    </subcellularLocation>
    <subcellularLocation>
        <location evidence="11">Cell membrane</location>
        <topology evidence="11">Multi-pass membrane protein</topology>
    </subcellularLocation>
</comment>
<evidence type="ECO:0000256" key="9">
    <source>
        <dbReference type="ARBA" id="ARBA00037216"/>
    </source>
</evidence>
<dbReference type="GO" id="GO:0055085">
    <property type="term" value="P:transmembrane transport"/>
    <property type="evidence" value="ECO:0007669"/>
    <property type="project" value="InterPro"/>
</dbReference>
<comment type="function">
    <text evidence="9">Required for the activity of the bacterial periplasmic transport system of putrescine and spermidine.</text>
</comment>
<proteinExistence type="inferred from homology"/>
<dbReference type="Pfam" id="PF00528">
    <property type="entry name" value="BPD_transp_1"/>
    <property type="match status" value="1"/>
</dbReference>
<evidence type="ECO:0000256" key="11">
    <source>
        <dbReference type="RuleBase" id="RU363032"/>
    </source>
</evidence>
<evidence type="ECO:0000313" key="14">
    <source>
        <dbReference type="Proteomes" id="UP000196027"/>
    </source>
</evidence>
<feature type="transmembrane region" description="Helical" evidence="11">
    <location>
        <begin position="126"/>
        <end position="149"/>
    </location>
</feature>
<feature type="domain" description="ABC transmembrane type-1" evidence="12">
    <location>
        <begin position="58"/>
        <end position="246"/>
    </location>
</feature>
<reference evidence="13 14" key="1">
    <citation type="submission" date="2017-05" db="EMBL/GenBank/DDBJ databases">
        <title>Genomic insights into alkan degradation activity of Oleiphilus messinensis.</title>
        <authorList>
            <person name="Kozyavkin S.A."/>
            <person name="Slesarev A.I."/>
            <person name="Golyshin P.N."/>
            <person name="Korzhenkov A."/>
            <person name="Golyshina O.N."/>
            <person name="Toshchakov S.V."/>
        </authorList>
    </citation>
    <scope>NUCLEOTIDE SEQUENCE [LARGE SCALE GENOMIC DNA]</scope>
    <source>
        <strain evidence="13 14">ME102</strain>
    </source>
</reference>
<feature type="transmembrane region" description="Helical" evidence="11">
    <location>
        <begin position="170"/>
        <end position="189"/>
    </location>
</feature>
<organism evidence="13 14">
    <name type="scientific">Oleiphilus messinensis</name>
    <dbReference type="NCBI Taxonomy" id="141451"/>
    <lineage>
        <taxon>Bacteria</taxon>
        <taxon>Pseudomonadati</taxon>
        <taxon>Pseudomonadota</taxon>
        <taxon>Gammaproteobacteria</taxon>
        <taxon>Oceanospirillales</taxon>
        <taxon>Oleiphilaceae</taxon>
        <taxon>Oleiphilus</taxon>
    </lineage>
</organism>
<evidence type="ECO:0000256" key="2">
    <source>
        <dbReference type="ARBA" id="ARBA00007069"/>
    </source>
</evidence>
<evidence type="ECO:0000256" key="1">
    <source>
        <dbReference type="ARBA" id="ARBA00004429"/>
    </source>
</evidence>
<keyword evidence="4" id="KW-1003">Cell membrane</keyword>
<dbReference type="PROSITE" id="PS50928">
    <property type="entry name" value="ABC_TM1"/>
    <property type="match status" value="1"/>
</dbReference>
<evidence type="ECO:0000256" key="10">
    <source>
        <dbReference type="ARBA" id="ARBA00039580"/>
    </source>
</evidence>